<evidence type="ECO:0008006" key="3">
    <source>
        <dbReference type="Google" id="ProtNLM"/>
    </source>
</evidence>
<evidence type="ECO:0000313" key="2">
    <source>
        <dbReference type="EMBL" id="KGA19964.1"/>
    </source>
</evidence>
<keyword evidence="1" id="KW-0812">Transmembrane</keyword>
<dbReference type="Pfam" id="PF14333">
    <property type="entry name" value="DUF4389"/>
    <property type="match status" value="1"/>
</dbReference>
<dbReference type="InterPro" id="IPR025498">
    <property type="entry name" value="DUF4389"/>
</dbReference>
<name>A0A094QCU2_9ZZZZ</name>
<organism evidence="2">
    <name type="scientific">freshwater metagenome</name>
    <dbReference type="NCBI Taxonomy" id="449393"/>
    <lineage>
        <taxon>unclassified sequences</taxon>
        <taxon>metagenomes</taxon>
        <taxon>ecological metagenomes</taxon>
    </lineage>
</organism>
<keyword evidence="1" id="KW-1133">Transmembrane helix</keyword>
<reference evidence="2" key="1">
    <citation type="submission" date="2014-05" db="EMBL/GenBank/DDBJ databases">
        <title>Key roles for freshwater Actinobacteria revealed by deep metagenomic sequencing.</title>
        <authorList>
            <person name="Ghai R."/>
            <person name="Mizuno C.M."/>
            <person name="Picazo A."/>
            <person name="Camacho A."/>
            <person name="Rodriguez-Valera F."/>
        </authorList>
    </citation>
    <scope>NUCLEOTIDE SEQUENCE</scope>
</reference>
<comment type="caution">
    <text evidence="2">The sequence shown here is derived from an EMBL/GenBank/DDBJ whole genome shotgun (WGS) entry which is preliminary data.</text>
</comment>
<sequence>MSNQIQTIIQVELEGRNRVTAFFRLALVMPVAIYASAFALNSYSSEDWLLGLSALVVVPTMLALVIRGIYPSYALSFNHALLSLETRINAYALLLTDDYPSIEENEIVTVTFPEIGNGSNLSRGLPLIKWFLAIPHYVMAIIYAIFGMLLTVFAWFSILLSGKYPVFCADAIVGILAYYNRVAGYAFILVTDEYPSFSL</sequence>
<evidence type="ECO:0000256" key="1">
    <source>
        <dbReference type="SAM" id="Phobius"/>
    </source>
</evidence>
<keyword evidence="1" id="KW-0472">Membrane</keyword>
<dbReference type="EMBL" id="JNSK01000007">
    <property type="protein sequence ID" value="KGA19964.1"/>
    <property type="molecule type" value="Genomic_DNA"/>
</dbReference>
<dbReference type="AlphaFoldDB" id="A0A094QCU2"/>
<feature type="transmembrane region" description="Helical" evidence="1">
    <location>
        <begin position="48"/>
        <end position="70"/>
    </location>
</feature>
<gene>
    <name evidence="2" type="ORF">GM50_3800</name>
</gene>
<protein>
    <recommendedName>
        <fullName evidence="3">DUF4389 domain-containing protein</fullName>
    </recommendedName>
</protein>
<feature type="transmembrane region" description="Helical" evidence="1">
    <location>
        <begin position="21"/>
        <end position="42"/>
    </location>
</feature>
<proteinExistence type="predicted"/>
<accession>A0A094QCU2</accession>
<feature type="transmembrane region" description="Helical" evidence="1">
    <location>
        <begin position="130"/>
        <end position="156"/>
    </location>
</feature>